<organism evidence="1 2">
    <name type="scientific">Candidatus Lokiarchaeum ossiferum</name>
    <dbReference type="NCBI Taxonomy" id="2951803"/>
    <lineage>
        <taxon>Archaea</taxon>
        <taxon>Promethearchaeati</taxon>
        <taxon>Promethearchaeota</taxon>
        <taxon>Promethearchaeia</taxon>
        <taxon>Promethearchaeales</taxon>
        <taxon>Promethearchaeaceae</taxon>
        <taxon>Candidatus Lokiarchaeum</taxon>
    </lineage>
</organism>
<sequence>MNKNKSRATLSDDKLTVEYEKEEFVTSLPNLASEMLESNKKATVPISGIRQNPQKPKDPTAIDFIRRCSTNEQAIEIIDYLENNGEISYDQALEFRTRLESEGLLSFGKHKSRGFYEREYRR</sequence>
<evidence type="ECO:0008006" key="3">
    <source>
        <dbReference type="Google" id="ProtNLM"/>
    </source>
</evidence>
<name>A0ABY6HSG1_9ARCH</name>
<dbReference type="Proteomes" id="UP001208689">
    <property type="component" value="Chromosome"/>
</dbReference>
<dbReference type="Pfam" id="PF09868">
    <property type="entry name" value="DUF2095"/>
    <property type="match status" value="1"/>
</dbReference>
<accession>A0ABY6HSG1</accession>
<keyword evidence="2" id="KW-1185">Reference proteome</keyword>
<protein>
    <recommendedName>
        <fullName evidence="3">DUF2095 domain-containing protein</fullName>
    </recommendedName>
</protein>
<reference evidence="1" key="1">
    <citation type="submission" date="2022-09" db="EMBL/GenBank/DDBJ databases">
        <title>Actin cytoskeleton and complex cell architecture in an #Asgard archaeon.</title>
        <authorList>
            <person name="Ponce Toledo R.I."/>
            <person name="Schleper C."/>
            <person name="Rodrigues Oliveira T."/>
            <person name="Wollweber F."/>
            <person name="Xu J."/>
            <person name="Rittmann S."/>
            <person name="Klingl A."/>
            <person name="Pilhofer M."/>
        </authorList>
    </citation>
    <scope>NUCLEOTIDE SEQUENCE</scope>
    <source>
        <strain evidence="1">B-35</strain>
    </source>
</reference>
<dbReference type="InterPro" id="IPR018662">
    <property type="entry name" value="DUF2095"/>
</dbReference>
<proteinExistence type="predicted"/>
<gene>
    <name evidence="1" type="ORF">NEF87_002735</name>
</gene>
<evidence type="ECO:0000313" key="1">
    <source>
        <dbReference type="EMBL" id="UYP46450.1"/>
    </source>
</evidence>
<dbReference type="EMBL" id="CP104013">
    <property type="protein sequence ID" value="UYP46450.1"/>
    <property type="molecule type" value="Genomic_DNA"/>
</dbReference>
<evidence type="ECO:0000313" key="2">
    <source>
        <dbReference type="Proteomes" id="UP001208689"/>
    </source>
</evidence>